<organism evidence="1 2">
    <name type="scientific">Carpediemonas membranifera</name>
    <dbReference type="NCBI Taxonomy" id="201153"/>
    <lineage>
        <taxon>Eukaryota</taxon>
        <taxon>Metamonada</taxon>
        <taxon>Carpediemonas-like organisms</taxon>
        <taxon>Carpediemonas</taxon>
    </lineage>
</organism>
<evidence type="ECO:0000313" key="2">
    <source>
        <dbReference type="Proteomes" id="UP000717585"/>
    </source>
</evidence>
<dbReference type="AlphaFoldDB" id="A0A8J6E3K9"/>
<gene>
    <name evidence="1" type="ORF">J8273_3456</name>
</gene>
<accession>A0A8J6E3K9</accession>
<dbReference type="CDD" id="cd00076">
    <property type="entry name" value="HFD_SF"/>
    <property type="match status" value="1"/>
</dbReference>
<evidence type="ECO:0008006" key="3">
    <source>
        <dbReference type="Google" id="ProtNLM"/>
    </source>
</evidence>
<dbReference type="Proteomes" id="UP000717585">
    <property type="component" value="Unassembled WGS sequence"/>
</dbReference>
<proteinExistence type="predicted"/>
<name>A0A8J6E3K9_9EUKA</name>
<reference evidence="1" key="1">
    <citation type="submission" date="2021-05" db="EMBL/GenBank/DDBJ databases">
        <title>A free-living protist that lacks canonical eukaryotic 1 DNA replication and segregation systems.</title>
        <authorList>
            <person name="Salas-Leiva D.E."/>
            <person name="Tromer E.C."/>
            <person name="Curtis B.A."/>
            <person name="Jerlstrom-Hultqvist J."/>
            <person name="Kolisko M."/>
            <person name="Yi Z."/>
            <person name="Salas-Leiva J.S."/>
            <person name="Gallot-Lavallee L."/>
            <person name="Kops G.J.P.L."/>
            <person name="Archibald J.M."/>
            <person name="Simpson A.G.B."/>
            <person name="Roger A.J."/>
        </authorList>
    </citation>
    <scope>NUCLEOTIDE SEQUENCE</scope>
    <source>
        <strain evidence="1">BICM</strain>
    </source>
</reference>
<protein>
    <recommendedName>
        <fullName evidence="3">Bromodomain associated domain-containing protein</fullName>
    </recommendedName>
</protein>
<dbReference type="InterPro" id="IPR009072">
    <property type="entry name" value="Histone-fold"/>
</dbReference>
<keyword evidence="2" id="KW-1185">Reference proteome</keyword>
<dbReference type="GO" id="GO:0046982">
    <property type="term" value="F:protein heterodimerization activity"/>
    <property type="evidence" value="ECO:0007669"/>
    <property type="project" value="InterPro"/>
</dbReference>
<evidence type="ECO:0000313" key="1">
    <source>
        <dbReference type="EMBL" id="KAG9393322.1"/>
    </source>
</evidence>
<dbReference type="EMBL" id="JAHDYR010000025">
    <property type="protein sequence ID" value="KAG9393322.1"/>
    <property type="molecule type" value="Genomic_DNA"/>
</dbReference>
<dbReference type="Gene3D" id="1.10.20.10">
    <property type="entry name" value="Histone, subunit A"/>
    <property type="match status" value="1"/>
</dbReference>
<sequence>MRYSAPTETDEYIQHLCDEVAALTAKSQGYTSIDRKALDMLSGILRKRLTACASDVHRYCQRTGRASAQVYDLLFYNPYIQTMATDPTIRRGVRATERVTHVVPPLYSSRNTIIRAPESTNRPASIPAYLPALPSTAATTLTLFQHGTGPTVSVRDLLDQQDQYAQALAGSAANHLLDAGKAMPEAERSVLWSLCQQSGPSSYAVAADEVEADDFGIDKIEDPMGAEMAIPLPPQRDVEPWDDSAPWTGVRGPNLEQDKMCAELVPLTMRTTVGFGGFVRRIRTEVDKALIKQSELLPIAPGQRHLLFHIRALCEVDYVTRSMPEQQENAPS</sequence>
<comment type="caution">
    <text evidence="1">The sequence shown here is derived from an EMBL/GenBank/DDBJ whole genome shotgun (WGS) entry which is preliminary data.</text>
</comment>